<evidence type="ECO:0000259" key="2">
    <source>
        <dbReference type="Pfam" id="PF07603"/>
    </source>
</evidence>
<evidence type="ECO:0000256" key="1">
    <source>
        <dbReference type="SAM" id="MobiDB-lite"/>
    </source>
</evidence>
<comment type="caution">
    <text evidence="3">The sequence shown here is derived from an EMBL/GenBank/DDBJ whole genome shotgun (WGS) entry which is preliminary data.</text>
</comment>
<dbReference type="PANTHER" id="PTHR35812:SF1">
    <property type="entry name" value="LIPOPROTEIN"/>
    <property type="match status" value="1"/>
</dbReference>
<gene>
    <name evidence="3" type="ORF">ENI96_14960</name>
</gene>
<accession>A0A831RR46</accession>
<feature type="domain" description="Lcl C-terminal" evidence="2">
    <location>
        <begin position="196"/>
        <end position="311"/>
    </location>
</feature>
<proteinExistence type="predicted"/>
<organism evidence="3">
    <name type="scientific">Sedimenticola thiotaurini</name>
    <dbReference type="NCBI Taxonomy" id="1543721"/>
    <lineage>
        <taxon>Bacteria</taxon>
        <taxon>Pseudomonadati</taxon>
        <taxon>Pseudomonadota</taxon>
        <taxon>Gammaproteobacteria</taxon>
        <taxon>Chromatiales</taxon>
        <taxon>Sedimenticolaceae</taxon>
        <taxon>Sedimenticola</taxon>
    </lineage>
</organism>
<protein>
    <submittedName>
        <fullName evidence="3">DUF1566 domain-containing protein</fullName>
    </submittedName>
</protein>
<dbReference type="Pfam" id="PF07603">
    <property type="entry name" value="Lcl_C"/>
    <property type="match status" value="2"/>
</dbReference>
<dbReference type="Proteomes" id="UP000886251">
    <property type="component" value="Unassembled WGS sequence"/>
</dbReference>
<feature type="domain" description="Lcl C-terminal" evidence="2">
    <location>
        <begin position="29"/>
        <end position="146"/>
    </location>
</feature>
<dbReference type="AlphaFoldDB" id="A0A831RR46"/>
<reference evidence="3" key="1">
    <citation type="journal article" date="2020" name="mSystems">
        <title>Genome- and Community-Level Interaction Insights into Carbon Utilization and Element Cycling Functions of Hydrothermarchaeota in Hydrothermal Sediment.</title>
        <authorList>
            <person name="Zhou Z."/>
            <person name="Liu Y."/>
            <person name="Xu W."/>
            <person name="Pan J."/>
            <person name="Luo Z.H."/>
            <person name="Li M."/>
        </authorList>
    </citation>
    <scope>NUCLEOTIDE SEQUENCE [LARGE SCALE GENOMIC DNA]</scope>
    <source>
        <strain evidence="3">HyVt-443</strain>
    </source>
</reference>
<feature type="region of interest" description="Disordered" evidence="1">
    <location>
        <begin position="1"/>
        <end position="27"/>
    </location>
</feature>
<dbReference type="PANTHER" id="PTHR35812">
    <property type="entry name" value="LIPOPROTEIN"/>
    <property type="match status" value="1"/>
</dbReference>
<dbReference type="InterPro" id="IPR011460">
    <property type="entry name" value="Lcl_C"/>
</dbReference>
<evidence type="ECO:0000313" key="3">
    <source>
        <dbReference type="EMBL" id="HEB97721.1"/>
    </source>
</evidence>
<name>A0A831RR46_9GAMM</name>
<dbReference type="EMBL" id="DRKP01000188">
    <property type="protein sequence ID" value="HEB97721.1"/>
    <property type="molecule type" value="Genomic_DNA"/>
</dbReference>
<sequence>MPCSGSGQDGEIRAGMPWPSPRFDTEGEEVRDRLTGLTWSRDALPAGFPLQWDEALRFVRGLNREGWLGRRDWRLPNRRELRSLMSYQTRLPALPEDHPFVNLFSGWYWSSTSAAIAPNHAWYVHMEGARMFYGGKDQSFMVWPVRGEGNGLLAATGQERCFDAMGRQIPCAGTGQDGDTRTGRPWPAPRFRPLAGAVLDRLSGLCWARDADLTAGPVRWDEALAAVAELARRDPAAGWRLPNINELEMLVDCSRHSPALPGSAPFAAVRDGYWSSTSSLFEPDWAWALYLDRGATGVGQKGGRHFHVWPVCDRRAAAGGADSG</sequence>